<organism evidence="3 4">
    <name type="scientific">Ectocarpus siliculosus</name>
    <name type="common">Brown alga</name>
    <name type="synonym">Conferva siliculosa</name>
    <dbReference type="NCBI Taxonomy" id="2880"/>
    <lineage>
        <taxon>Eukaryota</taxon>
        <taxon>Sar</taxon>
        <taxon>Stramenopiles</taxon>
        <taxon>Ochrophyta</taxon>
        <taxon>PX clade</taxon>
        <taxon>Phaeophyceae</taxon>
        <taxon>Ectocarpales</taxon>
        <taxon>Ectocarpaceae</taxon>
        <taxon>Ectocarpus</taxon>
    </lineage>
</organism>
<evidence type="ECO:0000259" key="2">
    <source>
        <dbReference type="Pfam" id="PF13225"/>
    </source>
</evidence>
<dbReference type="GO" id="GO:0005506">
    <property type="term" value="F:iron ion binding"/>
    <property type="evidence" value="ECO:0007669"/>
    <property type="project" value="InterPro"/>
</dbReference>
<dbReference type="InterPro" id="IPR038938">
    <property type="entry name" value="D27-like"/>
</dbReference>
<proteinExistence type="predicted"/>
<keyword evidence="4" id="KW-1185">Reference proteome</keyword>
<name>D7FK55_ECTSI</name>
<dbReference type="EMBL" id="FN648001">
    <property type="protein sequence ID" value="CBJ29265.1"/>
    <property type="molecule type" value="Genomic_DNA"/>
</dbReference>
<dbReference type="EMBL" id="FN649747">
    <property type="protein sequence ID" value="CBJ29265.1"/>
    <property type="molecule type" value="Genomic_DNA"/>
</dbReference>
<dbReference type="Proteomes" id="UP000002630">
    <property type="component" value="Linkage Group LG22"/>
</dbReference>
<evidence type="ECO:0000313" key="3">
    <source>
        <dbReference type="EMBL" id="CBJ29265.1"/>
    </source>
</evidence>
<dbReference type="OrthoDB" id="416096at2759"/>
<dbReference type="PANTHER" id="PTHR33591:SF4">
    <property type="entry name" value="OS08G0114100 PROTEIN"/>
    <property type="match status" value="1"/>
</dbReference>
<dbReference type="eggNOG" id="ENOG502QTYT">
    <property type="taxonomic scope" value="Eukaryota"/>
</dbReference>
<feature type="region of interest" description="Disordered" evidence="1">
    <location>
        <begin position="178"/>
        <end position="199"/>
    </location>
</feature>
<gene>
    <name evidence="3" type="ORF">Esi_0140_0065</name>
</gene>
<sequence length="199" mass="22489">MGGGYTYEDYVALATGLQAGAPERQREVVRGVLRSVFPAWFPAFYRMLFPPSKFSAEVNAFMCPPLFGWLVGKSELTEGVVDVKAAKEGEGPRQEVWRNTVKVERCRYLEASKCKGTCMNLCKLPTEAFFREDLGMPLRMTPNFEDLSCEFAFGQDALPAEEDPLMREPCWTECLSSDKQLKKRQRACHTMPESPLRGP</sequence>
<dbReference type="OMA" id="CLAYICS"/>
<dbReference type="Pfam" id="PF13225">
    <property type="entry name" value="D27-like_C"/>
    <property type="match status" value="1"/>
</dbReference>
<reference evidence="3 4" key="1">
    <citation type="journal article" date="2010" name="Nature">
        <title>The Ectocarpus genome and the independent evolution of multicellularity in brown algae.</title>
        <authorList>
            <person name="Cock J.M."/>
            <person name="Sterck L."/>
            <person name="Rouze P."/>
            <person name="Scornet D."/>
            <person name="Allen A.E."/>
            <person name="Amoutzias G."/>
            <person name="Anthouard V."/>
            <person name="Artiguenave F."/>
            <person name="Aury J.M."/>
            <person name="Badger J.H."/>
            <person name="Beszteri B."/>
            <person name="Billiau K."/>
            <person name="Bonnet E."/>
            <person name="Bothwell J.H."/>
            <person name="Bowler C."/>
            <person name="Boyen C."/>
            <person name="Brownlee C."/>
            <person name="Carrano C.J."/>
            <person name="Charrier B."/>
            <person name="Cho G.Y."/>
            <person name="Coelho S.M."/>
            <person name="Collen J."/>
            <person name="Corre E."/>
            <person name="Da Silva C."/>
            <person name="Delage L."/>
            <person name="Delaroque N."/>
            <person name="Dittami S.M."/>
            <person name="Doulbeau S."/>
            <person name="Elias M."/>
            <person name="Farnham G."/>
            <person name="Gachon C.M."/>
            <person name="Gschloessl B."/>
            <person name="Heesch S."/>
            <person name="Jabbari K."/>
            <person name="Jubin C."/>
            <person name="Kawai H."/>
            <person name="Kimura K."/>
            <person name="Kloareg B."/>
            <person name="Kupper F.C."/>
            <person name="Lang D."/>
            <person name="Le Bail A."/>
            <person name="Leblanc C."/>
            <person name="Lerouge P."/>
            <person name="Lohr M."/>
            <person name="Lopez P.J."/>
            <person name="Martens C."/>
            <person name="Maumus F."/>
            <person name="Michel G."/>
            <person name="Miranda-Saavedra D."/>
            <person name="Morales J."/>
            <person name="Moreau H."/>
            <person name="Motomura T."/>
            <person name="Nagasato C."/>
            <person name="Napoli C.A."/>
            <person name="Nelson D.R."/>
            <person name="Nyvall-Collen P."/>
            <person name="Peters A.F."/>
            <person name="Pommier C."/>
            <person name="Potin P."/>
            <person name="Poulain J."/>
            <person name="Quesneville H."/>
            <person name="Read B."/>
            <person name="Rensing S.A."/>
            <person name="Ritter A."/>
            <person name="Rousvoal S."/>
            <person name="Samanta M."/>
            <person name="Samson G."/>
            <person name="Schroeder D.C."/>
            <person name="Segurens B."/>
            <person name="Strittmatter M."/>
            <person name="Tonon T."/>
            <person name="Tregear J.W."/>
            <person name="Valentin K."/>
            <person name="von Dassow P."/>
            <person name="Yamagishi T."/>
            <person name="Van de Peer Y."/>
            <person name="Wincker P."/>
        </authorList>
    </citation>
    <scope>NUCLEOTIDE SEQUENCE [LARGE SCALE GENOMIC DNA]</scope>
    <source>
        <strain evidence="4">Ec32 / CCAP1310/4</strain>
    </source>
</reference>
<dbReference type="PANTHER" id="PTHR33591">
    <property type="entry name" value="BETA-CAROTENE ISOMERASE D27"/>
    <property type="match status" value="1"/>
</dbReference>
<dbReference type="STRING" id="2880.D7FK55"/>
<feature type="domain" description="Beta-carotene isomerase D27-like C-terminal" evidence="2">
    <location>
        <begin position="69"/>
        <end position="162"/>
    </location>
</feature>
<evidence type="ECO:0000313" key="4">
    <source>
        <dbReference type="Proteomes" id="UP000002630"/>
    </source>
</evidence>
<dbReference type="InterPro" id="IPR025114">
    <property type="entry name" value="D27-like_C"/>
</dbReference>
<dbReference type="AlphaFoldDB" id="D7FK55"/>
<dbReference type="InParanoid" id="D7FK55"/>
<protein>
    <recommendedName>
        <fullName evidence="2">Beta-carotene isomerase D27-like C-terminal domain-containing protein</fullName>
    </recommendedName>
</protein>
<evidence type="ECO:0000256" key="1">
    <source>
        <dbReference type="SAM" id="MobiDB-lite"/>
    </source>
</evidence>
<accession>D7FK55</accession>